<feature type="domain" description="RING-type" evidence="5">
    <location>
        <begin position="11"/>
        <end position="35"/>
    </location>
</feature>
<dbReference type="GO" id="GO:0008270">
    <property type="term" value="F:zinc ion binding"/>
    <property type="evidence" value="ECO:0007669"/>
    <property type="project" value="UniProtKB-KW"/>
</dbReference>
<dbReference type="InterPro" id="IPR001841">
    <property type="entry name" value="Znf_RING"/>
</dbReference>
<dbReference type="Pfam" id="PF15227">
    <property type="entry name" value="zf-C3HC4_4"/>
    <property type="match status" value="1"/>
</dbReference>
<dbReference type="SUPFAM" id="SSF57850">
    <property type="entry name" value="RING/U-box"/>
    <property type="match status" value="1"/>
</dbReference>
<gene>
    <name evidence="6" type="ORF">CR201_G0031112</name>
</gene>
<comment type="caution">
    <text evidence="6">The sequence shown here is derived from an EMBL/GenBank/DDBJ whole genome shotgun (WGS) entry which is preliminary data.</text>
</comment>
<keyword evidence="3" id="KW-0862">Zinc</keyword>
<sequence length="35" mass="3961">MAQYLQAELSCPVCLNFFSCPISLSCKHVFCFNCI</sequence>
<dbReference type="AlphaFoldDB" id="A0A2J8U182"/>
<organism evidence="6">
    <name type="scientific">Pongo abelii</name>
    <name type="common">Sumatran orangutan</name>
    <name type="synonym">Pongo pygmaeus abelii</name>
    <dbReference type="NCBI Taxonomy" id="9601"/>
    <lineage>
        <taxon>Eukaryota</taxon>
        <taxon>Metazoa</taxon>
        <taxon>Chordata</taxon>
        <taxon>Craniata</taxon>
        <taxon>Vertebrata</taxon>
        <taxon>Euteleostomi</taxon>
        <taxon>Mammalia</taxon>
        <taxon>Eutheria</taxon>
        <taxon>Euarchontoglires</taxon>
        <taxon>Primates</taxon>
        <taxon>Haplorrhini</taxon>
        <taxon>Catarrhini</taxon>
        <taxon>Hominidae</taxon>
        <taxon>Pongo</taxon>
    </lineage>
</organism>
<evidence type="ECO:0000256" key="1">
    <source>
        <dbReference type="ARBA" id="ARBA00022723"/>
    </source>
</evidence>
<dbReference type="EMBL" id="NDHI03003476">
    <property type="protein sequence ID" value="PNJ39020.1"/>
    <property type="molecule type" value="Genomic_DNA"/>
</dbReference>
<dbReference type="Gene3D" id="3.30.40.10">
    <property type="entry name" value="Zinc/RING finger domain, C3HC4 (zinc finger)"/>
    <property type="match status" value="1"/>
</dbReference>
<dbReference type="PROSITE" id="PS50089">
    <property type="entry name" value="ZF_RING_2"/>
    <property type="match status" value="1"/>
</dbReference>
<feature type="non-terminal residue" evidence="6">
    <location>
        <position position="35"/>
    </location>
</feature>
<evidence type="ECO:0000256" key="3">
    <source>
        <dbReference type="ARBA" id="ARBA00022833"/>
    </source>
</evidence>
<name>A0A2J8U182_PONAB</name>
<proteinExistence type="predicted"/>
<protein>
    <submittedName>
        <fullName evidence="6">T0108173 isoform 3</fullName>
    </submittedName>
</protein>
<evidence type="ECO:0000256" key="2">
    <source>
        <dbReference type="ARBA" id="ARBA00022771"/>
    </source>
</evidence>
<keyword evidence="2 4" id="KW-0863">Zinc-finger</keyword>
<evidence type="ECO:0000256" key="4">
    <source>
        <dbReference type="PROSITE-ProRule" id="PRU00175"/>
    </source>
</evidence>
<accession>A0A2J8U182</accession>
<dbReference type="PROSITE" id="PS00518">
    <property type="entry name" value="ZF_RING_1"/>
    <property type="match status" value="1"/>
</dbReference>
<evidence type="ECO:0000313" key="6">
    <source>
        <dbReference type="EMBL" id="PNJ39020.1"/>
    </source>
</evidence>
<dbReference type="InterPro" id="IPR013083">
    <property type="entry name" value="Znf_RING/FYVE/PHD"/>
</dbReference>
<keyword evidence="1" id="KW-0479">Metal-binding</keyword>
<evidence type="ECO:0000259" key="5">
    <source>
        <dbReference type="PROSITE" id="PS50089"/>
    </source>
</evidence>
<reference evidence="6" key="1">
    <citation type="submission" date="2017-12" db="EMBL/GenBank/DDBJ databases">
        <title>High-resolution comparative analysis of great ape genomes.</title>
        <authorList>
            <person name="Pollen A."/>
            <person name="Hastie A."/>
            <person name="Hormozdiari F."/>
            <person name="Dougherty M."/>
            <person name="Liu R."/>
            <person name="Chaisson M."/>
            <person name="Hoppe E."/>
            <person name="Hill C."/>
            <person name="Pang A."/>
            <person name="Hillier L."/>
            <person name="Baker C."/>
            <person name="Armstrong J."/>
            <person name="Shendure J."/>
            <person name="Paten B."/>
            <person name="Wilson R."/>
            <person name="Chao H."/>
            <person name="Schneider V."/>
            <person name="Ventura M."/>
            <person name="Kronenberg Z."/>
            <person name="Murali S."/>
            <person name="Gordon D."/>
            <person name="Cantsilieris S."/>
            <person name="Munson K."/>
            <person name="Nelson B."/>
            <person name="Raja A."/>
            <person name="Underwood J."/>
            <person name="Diekhans M."/>
            <person name="Fiddes I."/>
            <person name="Haussler D."/>
            <person name="Eichler E."/>
        </authorList>
    </citation>
    <scope>NUCLEOTIDE SEQUENCE [LARGE SCALE GENOMIC DNA]</scope>
    <source>
        <strain evidence="6">Susie</strain>
    </source>
</reference>
<dbReference type="InterPro" id="IPR017907">
    <property type="entry name" value="Znf_RING_CS"/>
</dbReference>